<comment type="caution">
    <text evidence="4">The sequence shown here is derived from an EMBL/GenBank/DDBJ whole genome shotgun (WGS) entry which is preliminary data.</text>
</comment>
<accession>A0A9P4P0A7</accession>
<dbReference type="GO" id="GO:0016538">
    <property type="term" value="F:cyclin-dependent protein serine/threonine kinase regulator activity"/>
    <property type="evidence" value="ECO:0007669"/>
    <property type="project" value="InterPro"/>
</dbReference>
<dbReference type="InterPro" id="IPR043198">
    <property type="entry name" value="Cyclin/Ssn8"/>
</dbReference>
<feature type="region of interest" description="Disordered" evidence="2">
    <location>
        <begin position="366"/>
        <end position="410"/>
    </location>
</feature>
<dbReference type="Proteomes" id="UP000800235">
    <property type="component" value="Unassembled WGS sequence"/>
</dbReference>
<evidence type="ECO:0000313" key="4">
    <source>
        <dbReference type="EMBL" id="KAF2434907.1"/>
    </source>
</evidence>
<proteinExistence type="predicted"/>
<feature type="compositionally biased region" description="Basic and acidic residues" evidence="2">
    <location>
        <begin position="370"/>
        <end position="384"/>
    </location>
</feature>
<dbReference type="SUPFAM" id="SSF47954">
    <property type="entry name" value="Cyclin-like"/>
    <property type="match status" value="2"/>
</dbReference>
<keyword evidence="1" id="KW-0195">Cyclin</keyword>
<dbReference type="AlphaFoldDB" id="A0A9P4P0A7"/>
<gene>
    <name evidence="4" type="ORF">EJ08DRAFT_437945</name>
</gene>
<evidence type="ECO:0000259" key="3">
    <source>
        <dbReference type="Pfam" id="PF16899"/>
    </source>
</evidence>
<dbReference type="OrthoDB" id="340962at2759"/>
<evidence type="ECO:0000256" key="2">
    <source>
        <dbReference type="SAM" id="MobiDB-lite"/>
    </source>
</evidence>
<dbReference type="GO" id="GO:0006357">
    <property type="term" value="P:regulation of transcription by RNA polymerase II"/>
    <property type="evidence" value="ECO:0007669"/>
    <property type="project" value="InterPro"/>
</dbReference>
<protein>
    <submittedName>
        <fullName evidence="4">Cyclin-like protein</fullName>
    </submittedName>
</protein>
<name>A0A9P4P0A7_9PEZI</name>
<dbReference type="InterPro" id="IPR031658">
    <property type="entry name" value="Cyclin_C_2"/>
</dbReference>
<dbReference type="Gene3D" id="1.10.472.10">
    <property type="entry name" value="Cyclin-like"/>
    <property type="match status" value="1"/>
</dbReference>
<sequence>MTEDELYRASSQFRLWNFTPEKLVSLRSETNAIACRSVREAFKRKRARDQALSAESSNTASDADGNGVSHGAATKNGAKEVKEVEVLTVEEEMKMVDFYCSNMLNVGTGEPFNFPINVTGTSVQLFKRFYLSHSPMDYHPKQIMPSALFLATKTEGHHTALKIFVEKLNQVPGLNKVTAEDVLAPEFILTQGLRFCFDVRHPYRGLKGFYLECRIMDQAMKASNLPENFSNQTEEEMRENIKRETKKTSQDFLADVDHGYGLVRNTLNNAALVSDAYFLYTPSQILFGAWYLHKPALIKYYLDMKLSQNPNSPSAQKLWDVINDCTMLLEEKEAQIGAVADRAQLSRIDKKLYKCRNPEKIDLVGLNKAQKRDAGKEGQLDEQKAKKRKMAREKSEKEGDDLFGPDLVKP</sequence>
<dbReference type="CDD" id="cd20525">
    <property type="entry name" value="CYCLIN_CCNH_rpt2"/>
    <property type="match status" value="1"/>
</dbReference>
<dbReference type="CDD" id="cd20524">
    <property type="entry name" value="CYCLIN_CCNH_rpt1"/>
    <property type="match status" value="1"/>
</dbReference>
<dbReference type="EMBL" id="MU007015">
    <property type="protein sequence ID" value="KAF2434907.1"/>
    <property type="molecule type" value="Genomic_DNA"/>
</dbReference>
<dbReference type="InterPro" id="IPR036915">
    <property type="entry name" value="Cyclin-like_sf"/>
</dbReference>
<evidence type="ECO:0000256" key="1">
    <source>
        <dbReference type="ARBA" id="ARBA00023127"/>
    </source>
</evidence>
<feature type="region of interest" description="Disordered" evidence="2">
    <location>
        <begin position="48"/>
        <end position="75"/>
    </location>
</feature>
<organism evidence="4 5">
    <name type="scientific">Tothia fuscella</name>
    <dbReference type="NCBI Taxonomy" id="1048955"/>
    <lineage>
        <taxon>Eukaryota</taxon>
        <taxon>Fungi</taxon>
        <taxon>Dikarya</taxon>
        <taxon>Ascomycota</taxon>
        <taxon>Pezizomycotina</taxon>
        <taxon>Dothideomycetes</taxon>
        <taxon>Pleosporomycetidae</taxon>
        <taxon>Venturiales</taxon>
        <taxon>Cylindrosympodiaceae</taxon>
        <taxon>Tothia</taxon>
    </lineage>
</organism>
<evidence type="ECO:0000313" key="5">
    <source>
        <dbReference type="Proteomes" id="UP000800235"/>
    </source>
</evidence>
<reference evidence="4" key="1">
    <citation type="journal article" date="2020" name="Stud. Mycol.">
        <title>101 Dothideomycetes genomes: a test case for predicting lifestyles and emergence of pathogens.</title>
        <authorList>
            <person name="Haridas S."/>
            <person name="Albert R."/>
            <person name="Binder M."/>
            <person name="Bloem J."/>
            <person name="Labutti K."/>
            <person name="Salamov A."/>
            <person name="Andreopoulos B."/>
            <person name="Baker S."/>
            <person name="Barry K."/>
            <person name="Bills G."/>
            <person name="Bluhm B."/>
            <person name="Cannon C."/>
            <person name="Castanera R."/>
            <person name="Culley D."/>
            <person name="Daum C."/>
            <person name="Ezra D."/>
            <person name="Gonzalez J."/>
            <person name="Henrissat B."/>
            <person name="Kuo A."/>
            <person name="Liang C."/>
            <person name="Lipzen A."/>
            <person name="Lutzoni F."/>
            <person name="Magnuson J."/>
            <person name="Mondo S."/>
            <person name="Nolan M."/>
            <person name="Ohm R."/>
            <person name="Pangilinan J."/>
            <person name="Park H.-J."/>
            <person name="Ramirez L."/>
            <person name="Alfaro M."/>
            <person name="Sun H."/>
            <person name="Tritt A."/>
            <person name="Yoshinaga Y."/>
            <person name="Zwiers L.-H."/>
            <person name="Turgeon B."/>
            <person name="Goodwin S."/>
            <person name="Spatafora J."/>
            <person name="Crous P."/>
            <person name="Grigoriev I."/>
        </authorList>
    </citation>
    <scope>NUCLEOTIDE SEQUENCE</scope>
    <source>
        <strain evidence="4">CBS 130266</strain>
    </source>
</reference>
<dbReference type="PANTHER" id="PTHR10026">
    <property type="entry name" value="CYCLIN"/>
    <property type="match status" value="1"/>
</dbReference>
<dbReference type="Pfam" id="PF16899">
    <property type="entry name" value="Cyclin_C_2"/>
    <property type="match status" value="1"/>
</dbReference>
<keyword evidence="5" id="KW-1185">Reference proteome</keyword>
<feature type="domain" description="Cyclin C-terminal" evidence="3">
    <location>
        <begin position="201"/>
        <end position="329"/>
    </location>
</feature>